<gene>
    <name evidence="1" type="ORF">RINTU1_10840</name>
</gene>
<protein>
    <submittedName>
        <fullName evidence="1">Uncharacterized protein</fullName>
    </submittedName>
</protein>
<proteinExistence type="predicted"/>
<evidence type="ECO:0000313" key="2">
    <source>
        <dbReference type="Proteomes" id="UP000504714"/>
    </source>
</evidence>
<evidence type="ECO:0000313" key="1">
    <source>
        <dbReference type="EMBL" id="GFN45774.1"/>
    </source>
</evidence>
<dbReference type="AlphaFoldDB" id="A0A6L2ZMY0"/>
<accession>A0A6L2ZMY0</accession>
<comment type="caution">
    <text evidence="1">The sequence shown here is derived from an EMBL/GenBank/DDBJ whole genome shotgun (WGS) entry which is preliminary data.</text>
</comment>
<sequence>MKAITGGGNTPIQYKATVSIKKQHRYIEKCLKKIEKVHQKSERIYIDIINKRVRELLLSSDIFSEKYKKINLNNFSLSNDELNKKYNAELEYKTNAKRIRVLSKAANKIHGWQGTFIDSPGIYIKKCLEKMRAVHAHQESGLTYILSIDERVEKLLLSSNTFRENPAQIKLDDFGLSTAKFKEAYDFELEPKINDKRISILLEAAYEIYGWQGSFIDRPETKTSPSPKQTFPTSIMISTDAPNPGLKAHAGKRKYPYNVAEEITEPKKTKKEDNPSTSTAHITNVNPLLTQQKITLSNEDIKNYVSNLSARFGTINHFIDIDVLVMKKQIKYFNRYCPITQNNIVTQWTEYITLHVKGKKRKQTPPLFRLLVCSLTGDNTKRAYKEVYKILAELGISHTERSCRDWVAFYHKVKSTTTDTVTLDNSIMSEELVNAIAILKKANDKRTSTTEYFSEEHIALAQKIMHEYSVTLTLLSTMTGINRHTLKSWKDKFDLSRRLDRLMPSHK</sequence>
<reference evidence="1 2" key="1">
    <citation type="submission" date="2020-06" db="EMBL/GenBank/DDBJ databases">
        <title>The genome sequence of Candidatus Regiella insecticola strain Tut.</title>
        <authorList>
            <person name="Nikoh N."/>
            <person name="Tsuchida T."/>
            <person name="Koga R."/>
            <person name="Oshima K."/>
            <person name="Hattori M."/>
            <person name="Fukatsu T."/>
        </authorList>
    </citation>
    <scope>NUCLEOTIDE SEQUENCE [LARGE SCALE GENOMIC DNA]</scope>
    <source>
        <strain evidence="1 2">Tut</strain>
    </source>
</reference>
<organism evidence="1 2">
    <name type="scientific">Candidatus Regiella insecticola</name>
    <dbReference type="NCBI Taxonomy" id="138073"/>
    <lineage>
        <taxon>Bacteria</taxon>
        <taxon>Pseudomonadati</taxon>
        <taxon>Pseudomonadota</taxon>
        <taxon>Gammaproteobacteria</taxon>
        <taxon>Enterobacterales</taxon>
        <taxon>Enterobacteriaceae</taxon>
        <taxon>aphid secondary symbionts</taxon>
        <taxon>Candidatus Regiella</taxon>
    </lineage>
</organism>
<dbReference type="EMBL" id="BLXO01000002">
    <property type="protein sequence ID" value="GFN45774.1"/>
    <property type="molecule type" value="Genomic_DNA"/>
</dbReference>
<dbReference type="Proteomes" id="UP000504714">
    <property type="component" value="Unassembled WGS sequence"/>
</dbReference>
<name>A0A6L2ZMY0_9ENTR</name>
<dbReference type="RefSeq" id="WP_176487597.1">
    <property type="nucleotide sequence ID" value="NZ_BLXO01000002.1"/>
</dbReference>